<reference evidence="1 2" key="1">
    <citation type="journal article" date="2024" name="G3 (Bethesda)">
        <title>Genome assembly of Hibiscus sabdariffa L. provides insights into metabolisms of medicinal natural products.</title>
        <authorList>
            <person name="Kim T."/>
        </authorList>
    </citation>
    <scope>NUCLEOTIDE SEQUENCE [LARGE SCALE GENOMIC DNA]</scope>
    <source>
        <strain evidence="1">TK-2024</strain>
        <tissue evidence="1">Old leaves</tissue>
    </source>
</reference>
<gene>
    <name evidence="1" type="ORF">V6N11_060488</name>
</gene>
<evidence type="ECO:0000313" key="2">
    <source>
        <dbReference type="Proteomes" id="UP001396334"/>
    </source>
</evidence>
<evidence type="ECO:0000313" key="1">
    <source>
        <dbReference type="EMBL" id="KAK9002914.1"/>
    </source>
</evidence>
<name>A0ABR2QQL9_9ROSI</name>
<dbReference type="EMBL" id="JBBPBN010000034">
    <property type="protein sequence ID" value="KAK9002914.1"/>
    <property type="molecule type" value="Genomic_DNA"/>
</dbReference>
<organism evidence="1 2">
    <name type="scientific">Hibiscus sabdariffa</name>
    <name type="common">roselle</name>
    <dbReference type="NCBI Taxonomy" id="183260"/>
    <lineage>
        <taxon>Eukaryota</taxon>
        <taxon>Viridiplantae</taxon>
        <taxon>Streptophyta</taxon>
        <taxon>Embryophyta</taxon>
        <taxon>Tracheophyta</taxon>
        <taxon>Spermatophyta</taxon>
        <taxon>Magnoliopsida</taxon>
        <taxon>eudicotyledons</taxon>
        <taxon>Gunneridae</taxon>
        <taxon>Pentapetalae</taxon>
        <taxon>rosids</taxon>
        <taxon>malvids</taxon>
        <taxon>Malvales</taxon>
        <taxon>Malvaceae</taxon>
        <taxon>Malvoideae</taxon>
        <taxon>Hibiscus</taxon>
    </lineage>
</organism>
<proteinExistence type="predicted"/>
<dbReference type="Proteomes" id="UP001396334">
    <property type="component" value="Unassembled WGS sequence"/>
</dbReference>
<protein>
    <submittedName>
        <fullName evidence="1">Uncharacterized protein</fullName>
    </submittedName>
</protein>
<accession>A0ABR2QQL9</accession>
<comment type="caution">
    <text evidence="1">The sequence shown here is derived from an EMBL/GenBank/DDBJ whole genome shotgun (WGS) entry which is preliminary data.</text>
</comment>
<sequence>MTPEYEIWMRNRVIENMPKQEQTSTSTMQDRLRKPHSELELLQEHTRKEMTKWGRERSNFNHLMHLEKLKVDEKDGQLKSLEKEKENLKRNL</sequence>
<keyword evidence="2" id="KW-1185">Reference proteome</keyword>